<dbReference type="InterPro" id="IPR015424">
    <property type="entry name" value="PyrdxlP-dep_Trfase"/>
</dbReference>
<dbReference type="CDD" id="cd06502">
    <property type="entry name" value="TA_like"/>
    <property type="match status" value="1"/>
</dbReference>
<dbReference type="GO" id="GO:0006520">
    <property type="term" value="P:amino acid metabolic process"/>
    <property type="evidence" value="ECO:0007669"/>
    <property type="project" value="InterPro"/>
</dbReference>
<dbReference type="GO" id="GO:0005743">
    <property type="term" value="C:mitochondrial inner membrane"/>
    <property type="evidence" value="ECO:0007669"/>
    <property type="project" value="TreeGrafter"/>
</dbReference>
<dbReference type="GO" id="GO:0044283">
    <property type="term" value="P:small molecule biosynthetic process"/>
    <property type="evidence" value="ECO:0007669"/>
    <property type="project" value="UniProtKB-ARBA"/>
</dbReference>
<dbReference type="FunFam" id="3.40.640.10:FF:000030">
    <property type="entry name" value="Low-specificity L-threonine aldolase"/>
    <property type="match status" value="1"/>
</dbReference>
<dbReference type="EMBL" id="OD569697">
    <property type="protein sequence ID" value="CAD7448196.1"/>
    <property type="molecule type" value="Genomic_DNA"/>
</dbReference>
<feature type="repeat" description="RCC1" evidence="5">
    <location>
        <begin position="171"/>
        <end position="227"/>
    </location>
</feature>
<dbReference type="InterPro" id="IPR001597">
    <property type="entry name" value="ArAA_b-elim_lyase/Thr_aldolase"/>
</dbReference>
<dbReference type="PROSITE" id="PS50012">
    <property type="entry name" value="RCC1_3"/>
    <property type="match status" value="7"/>
</dbReference>
<dbReference type="AlphaFoldDB" id="A0A7R9I7G4"/>
<evidence type="ECO:0000256" key="4">
    <source>
        <dbReference type="ARBA" id="ARBA00023239"/>
    </source>
</evidence>
<feature type="repeat" description="RCC1" evidence="5">
    <location>
        <begin position="332"/>
        <end position="389"/>
    </location>
</feature>
<feature type="repeat" description="RCC1" evidence="5">
    <location>
        <begin position="281"/>
        <end position="331"/>
    </location>
</feature>
<dbReference type="NCBIfam" id="NF041359">
    <property type="entry name" value="GntG_guanitoxin"/>
    <property type="match status" value="1"/>
</dbReference>
<evidence type="ECO:0000313" key="7">
    <source>
        <dbReference type="EMBL" id="CAD7448196.1"/>
    </source>
</evidence>
<sequence>MKTAVNTSILAKICIRHYGKRVRQAVPKEHHHLPIFQYPTSSDTDQRVYVWGLAEHGALGNQRQLLRQKKPQHYVSYPKRLHFAEQNRVLDATCGYGFSVFSLDTKEHYKVFGTGLNTDSQIGYHAPRKGNPLSVILAPAPIELPFKTPSQTRVTRVAAGRAHLMVLTDKEGVFTLGNNAYGQCGRRIVEGENYFGNQVVHRIPDVDGASVKTIVCGQDHSLIVSDKGEVFAFGWGADGQTGLGHFGTEWRPSRVVGDVHGENIVKVACAADCVLALSEKGEVFGWGNTEYGQLNNEQQVNSALNLPNCRRLGKIRDIAAGGTHCMVLNEDGEVFVWGYGILGVGPQVDHLKEPTRVPRTLFGWNEYQPDTRVKSVTCGLSHSAAVTNHGDLFTWGRNRGGCLGLGHTKDQFFPLRVAIGARVKKRVLGQWLSLQRSLFNSNSALTHISNTPVMTTPTNVRFSPQQVRVVDLRSDTLTKPTQEMRRAMFEAEVGDDVYGEDPTVNALEKKAAAMLNKEGGLFLPSATMSNLVALMSHCKERGCEVIAGDSSHMFLFEQGGAAQLGGVQMCTLPNKSDGTFDLDLMESKVRSGNDSLHEPITSLICVENTHNVCGGKVLPLDWLDELGTRARGLGIPIHMDGARLFNAAVYLKLPAARLVRDCASVSICMSKGLGAPVGALLLGNKDFIQRARRVRKVLGGGMRQAGVLAAAGLVALDKMVDRLELDHRRAADIAKGKIKHNQLSNYSFAQYGQTSSLVCATLSDNFLVPAIATLNSAKFTVDLKNHQTNILFININSNNITSHNFCQRLATVLDQDPAPVVVKLSPWRKTGVRLVTYHEVNDEDTAAAINKLLLVMRELQ</sequence>
<dbReference type="InterPro" id="IPR015421">
    <property type="entry name" value="PyrdxlP-dep_Trfase_major"/>
</dbReference>
<feature type="repeat" description="RCC1" evidence="5">
    <location>
        <begin position="46"/>
        <end position="105"/>
    </location>
</feature>
<keyword evidence="3" id="KW-0663">Pyridoxal phosphate</keyword>
<evidence type="ECO:0000256" key="1">
    <source>
        <dbReference type="ARBA" id="ARBA00001933"/>
    </source>
</evidence>
<dbReference type="GO" id="GO:0019843">
    <property type="term" value="F:rRNA binding"/>
    <property type="evidence" value="ECO:0007669"/>
    <property type="project" value="TreeGrafter"/>
</dbReference>
<comment type="cofactor">
    <cofactor evidence="1">
        <name>pyridoxal 5'-phosphate</name>
        <dbReference type="ChEBI" id="CHEBI:597326"/>
    </cofactor>
</comment>
<organism evidence="7">
    <name type="scientific">Timema bartmani</name>
    <dbReference type="NCBI Taxonomy" id="61472"/>
    <lineage>
        <taxon>Eukaryota</taxon>
        <taxon>Metazoa</taxon>
        <taxon>Ecdysozoa</taxon>
        <taxon>Arthropoda</taxon>
        <taxon>Hexapoda</taxon>
        <taxon>Insecta</taxon>
        <taxon>Pterygota</taxon>
        <taxon>Neoptera</taxon>
        <taxon>Polyneoptera</taxon>
        <taxon>Phasmatodea</taxon>
        <taxon>Timematodea</taxon>
        <taxon>Timematoidea</taxon>
        <taxon>Timematidae</taxon>
        <taxon>Timema</taxon>
    </lineage>
</organism>
<dbReference type="PANTHER" id="PTHR46337">
    <property type="entry name" value="RCC1-LIKE G EXCHANGING FACTOR-LIKE PROTEIN"/>
    <property type="match status" value="1"/>
</dbReference>
<dbReference type="Pfam" id="PF01212">
    <property type="entry name" value="Beta_elim_lyase"/>
    <property type="match status" value="1"/>
</dbReference>
<dbReference type="InterPro" id="IPR023603">
    <property type="entry name" value="Low_specificity_L-TA-like"/>
</dbReference>
<feature type="domain" description="Aromatic amino acid beta-eliminating lyase/threonine aldolase" evidence="6">
    <location>
        <begin position="471"/>
        <end position="736"/>
    </location>
</feature>
<dbReference type="PRINTS" id="PR00633">
    <property type="entry name" value="RCCNDNSATION"/>
</dbReference>
<feature type="repeat" description="RCC1" evidence="5">
    <location>
        <begin position="109"/>
        <end position="170"/>
    </location>
</feature>
<dbReference type="PANTHER" id="PTHR46337:SF1">
    <property type="entry name" value="RCC1-LIKE G EXCHANGING FACTOR-LIKE PROTEIN"/>
    <property type="match status" value="1"/>
</dbReference>
<dbReference type="InterPro" id="IPR053035">
    <property type="entry name" value="Mitochondrial_GEF_domain"/>
</dbReference>
<dbReference type="GO" id="GO:0005085">
    <property type="term" value="F:guanyl-nucleotide exchange factor activity"/>
    <property type="evidence" value="ECO:0007669"/>
    <property type="project" value="TreeGrafter"/>
</dbReference>
<dbReference type="Gene3D" id="2.130.10.30">
    <property type="entry name" value="Regulator of chromosome condensation 1/beta-lactamase-inhibitor protein II"/>
    <property type="match status" value="2"/>
</dbReference>
<dbReference type="Gene3D" id="3.40.640.10">
    <property type="entry name" value="Type I PLP-dependent aspartate aminotransferase-like (Major domain)"/>
    <property type="match status" value="1"/>
</dbReference>
<evidence type="ECO:0000259" key="6">
    <source>
        <dbReference type="Pfam" id="PF01212"/>
    </source>
</evidence>
<dbReference type="Gene3D" id="3.90.1150.10">
    <property type="entry name" value="Aspartate Aminotransferase, domain 1"/>
    <property type="match status" value="1"/>
</dbReference>
<evidence type="ECO:0000256" key="3">
    <source>
        <dbReference type="ARBA" id="ARBA00022898"/>
    </source>
</evidence>
<dbReference type="GO" id="GO:0070131">
    <property type="term" value="P:positive regulation of mitochondrial translation"/>
    <property type="evidence" value="ECO:0007669"/>
    <property type="project" value="TreeGrafter"/>
</dbReference>
<protein>
    <recommendedName>
        <fullName evidence="6">Aromatic amino acid beta-eliminating lyase/threonine aldolase domain-containing protein</fullName>
    </recommendedName>
</protein>
<dbReference type="Pfam" id="PF00415">
    <property type="entry name" value="RCC1"/>
    <property type="match status" value="6"/>
</dbReference>
<dbReference type="InterPro" id="IPR015422">
    <property type="entry name" value="PyrdxlP-dep_Trfase_small"/>
</dbReference>
<dbReference type="PROSITE" id="PS00626">
    <property type="entry name" value="RCC1_2"/>
    <property type="match status" value="1"/>
</dbReference>
<accession>A0A7R9I7G4</accession>
<dbReference type="SUPFAM" id="SSF53383">
    <property type="entry name" value="PLP-dependent transferases"/>
    <property type="match status" value="1"/>
</dbReference>
<dbReference type="InterPro" id="IPR000408">
    <property type="entry name" value="Reg_chr_condens"/>
</dbReference>
<dbReference type="GO" id="GO:0016829">
    <property type="term" value="F:lyase activity"/>
    <property type="evidence" value="ECO:0007669"/>
    <property type="project" value="UniProtKB-KW"/>
</dbReference>
<comment type="similarity">
    <text evidence="2">Belongs to the threonine aldolase family.</text>
</comment>
<keyword evidence="4" id="KW-0456">Lyase</keyword>
<proteinExistence type="inferred from homology"/>
<feature type="repeat" description="RCC1" evidence="5">
    <location>
        <begin position="390"/>
        <end position="439"/>
    </location>
</feature>
<evidence type="ECO:0000256" key="2">
    <source>
        <dbReference type="ARBA" id="ARBA00006966"/>
    </source>
</evidence>
<dbReference type="SUPFAM" id="SSF50985">
    <property type="entry name" value="RCC1/BLIP-II"/>
    <property type="match status" value="1"/>
</dbReference>
<reference evidence="7" key="1">
    <citation type="submission" date="2020-11" db="EMBL/GenBank/DDBJ databases">
        <authorList>
            <person name="Tran Van P."/>
        </authorList>
    </citation>
    <scope>NUCLEOTIDE SEQUENCE</scope>
</reference>
<name>A0A7R9I7G4_9NEOP</name>
<gene>
    <name evidence="7" type="ORF">TBIB3V08_LOCUS10485</name>
</gene>
<dbReference type="InterPro" id="IPR009091">
    <property type="entry name" value="RCC1/BLIP-II"/>
</dbReference>
<evidence type="ECO:0000256" key="5">
    <source>
        <dbReference type="PROSITE-ProRule" id="PRU00235"/>
    </source>
</evidence>
<feature type="repeat" description="RCC1" evidence="5">
    <location>
        <begin position="228"/>
        <end position="280"/>
    </location>
</feature>